<evidence type="ECO:0000259" key="1">
    <source>
        <dbReference type="Pfam" id="PF01323"/>
    </source>
</evidence>
<dbReference type="SUPFAM" id="SSF52833">
    <property type="entry name" value="Thioredoxin-like"/>
    <property type="match status" value="1"/>
</dbReference>
<dbReference type="RefSeq" id="WP_146938130.1">
    <property type="nucleotide sequence ID" value="NZ_BJXW01000022.1"/>
</dbReference>
<organism evidence="2 3">
    <name type="scientific">Cerasibacillus quisquiliarum</name>
    <dbReference type="NCBI Taxonomy" id="227865"/>
    <lineage>
        <taxon>Bacteria</taxon>
        <taxon>Bacillati</taxon>
        <taxon>Bacillota</taxon>
        <taxon>Bacilli</taxon>
        <taxon>Bacillales</taxon>
        <taxon>Bacillaceae</taxon>
        <taxon>Cerasibacillus</taxon>
    </lineage>
</organism>
<dbReference type="CDD" id="cd03024">
    <property type="entry name" value="DsbA_FrnE"/>
    <property type="match status" value="1"/>
</dbReference>
<gene>
    <name evidence="2" type="ORF">CQU01_19850</name>
</gene>
<sequence>MKIEVWSDFACPFCYIGKRRLEKALNDFEFKDEISLEFKSYELDPVAKPIRNKKYYELLVSKYGMTIEQAKQSVQQMVEQAKEAGLEYRVDSIQHSNTFDAHRLVKFAEKKGKAKEMAERLFAAYFSESKQISDHQILTELASDIGLDAEEVLDMLESSKFSKYVREEEAVAREIGVQGVPFFVFDEKYAVSGAQPTHVFKEVLDEVWKRRRVKPSFETITPKHSETSYCTDDGCVIEREEDV</sequence>
<reference evidence="2 3" key="1">
    <citation type="submission" date="2019-07" db="EMBL/GenBank/DDBJ databases">
        <title>Whole genome shotgun sequence of Cerasibacillus quisquiliarum NBRC 102429.</title>
        <authorList>
            <person name="Hosoyama A."/>
            <person name="Uohara A."/>
            <person name="Ohji S."/>
            <person name="Ichikawa N."/>
        </authorList>
    </citation>
    <scope>NUCLEOTIDE SEQUENCE [LARGE SCALE GENOMIC DNA]</scope>
    <source>
        <strain evidence="2 3">NBRC 102429</strain>
    </source>
</reference>
<dbReference type="OrthoDB" id="9799122at2"/>
<dbReference type="InterPro" id="IPR036249">
    <property type="entry name" value="Thioredoxin-like_sf"/>
</dbReference>
<dbReference type="PANTHER" id="PTHR13887:SF41">
    <property type="entry name" value="THIOREDOXIN SUPERFAMILY PROTEIN"/>
    <property type="match status" value="1"/>
</dbReference>
<dbReference type="AlphaFoldDB" id="A0A511UYM4"/>
<dbReference type="InterPro" id="IPR001853">
    <property type="entry name" value="DSBA-like_thioredoxin_dom"/>
</dbReference>
<evidence type="ECO:0000313" key="3">
    <source>
        <dbReference type="Proteomes" id="UP000321491"/>
    </source>
</evidence>
<comment type="caution">
    <text evidence="2">The sequence shown here is derived from an EMBL/GenBank/DDBJ whole genome shotgun (WGS) entry which is preliminary data.</text>
</comment>
<accession>A0A511UYM4</accession>
<feature type="domain" description="DSBA-like thioredoxin" evidence="1">
    <location>
        <begin position="3"/>
        <end position="204"/>
    </location>
</feature>
<dbReference type="Gene3D" id="3.40.30.10">
    <property type="entry name" value="Glutaredoxin"/>
    <property type="match status" value="1"/>
</dbReference>
<dbReference type="GO" id="GO:0016491">
    <property type="term" value="F:oxidoreductase activity"/>
    <property type="evidence" value="ECO:0007669"/>
    <property type="project" value="InterPro"/>
</dbReference>
<dbReference type="Pfam" id="PF01323">
    <property type="entry name" value="DSBA"/>
    <property type="match status" value="1"/>
</dbReference>
<proteinExistence type="predicted"/>
<dbReference type="PANTHER" id="PTHR13887">
    <property type="entry name" value="GLUTATHIONE S-TRANSFERASE KAPPA"/>
    <property type="match status" value="1"/>
</dbReference>
<protein>
    <submittedName>
        <fullName evidence="2">DSBA oxidoreductase</fullName>
    </submittedName>
</protein>
<dbReference type="EMBL" id="BJXW01000022">
    <property type="protein sequence ID" value="GEN31747.1"/>
    <property type="molecule type" value="Genomic_DNA"/>
</dbReference>
<name>A0A511UYM4_9BACI</name>
<dbReference type="Proteomes" id="UP000321491">
    <property type="component" value="Unassembled WGS sequence"/>
</dbReference>
<keyword evidence="3" id="KW-1185">Reference proteome</keyword>
<evidence type="ECO:0000313" key="2">
    <source>
        <dbReference type="EMBL" id="GEN31747.1"/>
    </source>
</evidence>